<sequence>MLRGIWVGLTFNGLGQALGLRPNMFELGVRLLNFRRKMDFNISFLGYSFDVFERLQSD</sequence>
<protein>
    <submittedName>
        <fullName evidence="1">Uncharacterized protein</fullName>
    </submittedName>
</protein>
<evidence type="ECO:0000313" key="1">
    <source>
        <dbReference type="EMBL" id="CCU72831.1"/>
    </source>
</evidence>
<organism evidence="1 2">
    <name type="scientific">Thalassolituus oleivorans MIL-1</name>
    <dbReference type="NCBI Taxonomy" id="1298593"/>
    <lineage>
        <taxon>Bacteria</taxon>
        <taxon>Pseudomonadati</taxon>
        <taxon>Pseudomonadota</taxon>
        <taxon>Gammaproteobacteria</taxon>
        <taxon>Oceanospirillales</taxon>
        <taxon>Oceanospirillaceae</taxon>
        <taxon>Thalassolituus</taxon>
    </lineage>
</organism>
<dbReference type="EMBL" id="HF680312">
    <property type="protein sequence ID" value="CCU72831.1"/>
    <property type="molecule type" value="Genomic_DNA"/>
</dbReference>
<name>M5DSB9_9GAMM</name>
<evidence type="ECO:0000313" key="2">
    <source>
        <dbReference type="Proteomes" id="UP000011866"/>
    </source>
</evidence>
<dbReference type="Proteomes" id="UP000011866">
    <property type="component" value="Chromosome"/>
</dbReference>
<accession>M5DSB9</accession>
<dbReference type="AlphaFoldDB" id="M5DSB9"/>
<gene>
    <name evidence="1" type="ORF">TOL_2429</name>
</gene>
<proteinExistence type="predicted"/>
<dbReference type="KEGG" id="tol:TOL_2429"/>
<dbReference type="HOGENOM" id="CLU_2977772_0_0_6"/>
<reference evidence="1 2" key="1">
    <citation type="journal article" date="2013" name="Genome Announc.">
        <title>Genome Sequence of Thalassolituus oleivorans MIL-1 (DSM 14913T).</title>
        <authorList>
            <person name="Golyshin P.N."/>
            <person name="Werner J."/>
            <person name="Chernikova T.N."/>
            <person name="Tran H."/>
            <person name="Ferrer M."/>
            <person name="Yakimov M.M."/>
            <person name="Teeling H."/>
            <person name="Golyshina O.V."/>
        </authorList>
    </citation>
    <scope>NUCLEOTIDE SEQUENCE [LARGE SCALE GENOMIC DNA]</scope>
    <source>
        <strain evidence="1 2">MIL-1</strain>
    </source>
</reference>
<keyword evidence="2" id="KW-1185">Reference proteome</keyword>